<sequence>MKYLFFAIFISVFINAQKPENKQINIELKNELAQIDNDDQVYRELLQPNLTPERKQEIMKAKNLTEEDITVGISKIMSKQDEENLAKIEKIITKYGYPGKSLVGEPENKTAWLVIQHSPKINQYMPVIKKAAEEKEIPFRLYAMMLDRQLLQEEKEQIYGTQGTSFKITKNGKTEIVSLIWPIKNFNEVNSLRKEAGFSETIEEYSKNLFGNDFVLKNYTLEEALKLQNKNK</sequence>
<name>J2JJB2_9FLAO</name>
<accession>J2JJB2</accession>
<organism evidence="1 2">
    <name type="scientific">Chryseobacterium populi</name>
    <dbReference type="NCBI Taxonomy" id="1144316"/>
    <lineage>
        <taxon>Bacteria</taxon>
        <taxon>Pseudomonadati</taxon>
        <taxon>Bacteroidota</taxon>
        <taxon>Flavobacteriia</taxon>
        <taxon>Flavobacteriales</taxon>
        <taxon>Weeksellaceae</taxon>
        <taxon>Chryseobacterium group</taxon>
        <taxon>Chryseobacterium</taxon>
    </lineage>
</organism>
<dbReference type="AlphaFoldDB" id="J2JJB2"/>
<dbReference type="Pfam" id="PF20329">
    <property type="entry name" value="DUF6624"/>
    <property type="match status" value="1"/>
</dbReference>
<gene>
    <name evidence="1" type="ORF">PMI13_03963</name>
</gene>
<dbReference type="Proteomes" id="UP000007509">
    <property type="component" value="Unassembled WGS sequence"/>
</dbReference>
<comment type="caution">
    <text evidence="1">The sequence shown here is derived from an EMBL/GenBank/DDBJ whole genome shotgun (WGS) entry which is preliminary data.</text>
</comment>
<dbReference type="PATRIC" id="fig|1144316.3.peg.3966"/>
<dbReference type="EMBL" id="AKJY01000111">
    <property type="protein sequence ID" value="EJL68005.1"/>
    <property type="molecule type" value="Genomic_DNA"/>
</dbReference>
<dbReference type="OrthoDB" id="648842at2"/>
<evidence type="ECO:0000313" key="1">
    <source>
        <dbReference type="EMBL" id="EJL68005.1"/>
    </source>
</evidence>
<proteinExistence type="predicted"/>
<keyword evidence="2" id="KW-1185">Reference proteome</keyword>
<protein>
    <submittedName>
        <fullName evidence="1">Uncharacterized protein</fullName>
    </submittedName>
</protein>
<dbReference type="RefSeq" id="WP_007846945.1">
    <property type="nucleotide sequence ID" value="NZ_AKJY01000111.1"/>
</dbReference>
<reference evidence="1 2" key="1">
    <citation type="journal article" date="2012" name="J. Bacteriol.">
        <title>Twenty-one genome sequences from Pseudomonas species and 19 genome sequences from diverse bacteria isolated from the rhizosphere and endosphere of Populus deltoides.</title>
        <authorList>
            <person name="Brown S.D."/>
            <person name="Utturkar S.M."/>
            <person name="Klingeman D.M."/>
            <person name="Johnson C.M."/>
            <person name="Martin S.L."/>
            <person name="Land M.L."/>
            <person name="Lu T.Y."/>
            <person name="Schadt C.W."/>
            <person name="Doktycz M.J."/>
            <person name="Pelletier D.A."/>
        </authorList>
    </citation>
    <scope>NUCLEOTIDE SEQUENCE [LARGE SCALE GENOMIC DNA]</scope>
    <source>
        <strain evidence="1 2">CF314</strain>
    </source>
</reference>
<dbReference type="InterPro" id="IPR046732">
    <property type="entry name" value="DUF6624"/>
</dbReference>
<evidence type="ECO:0000313" key="2">
    <source>
        <dbReference type="Proteomes" id="UP000007509"/>
    </source>
</evidence>